<dbReference type="RefSeq" id="WP_308731790.1">
    <property type="nucleotide sequence ID" value="NZ_JAJEQN010000019.1"/>
</dbReference>
<evidence type="ECO:0000259" key="3">
    <source>
        <dbReference type="Pfam" id="PF00294"/>
    </source>
</evidence>
<dbReference type="InterPro" id="IPR029056">
    <property type="entry name" value="Ribokinase-like"/>
</dbReference>
<dbReference type="Pfam" id="PF00294">
    <property type="entry name" value="PfkB"/>
    <property type="match status" value="1"/>
</dbReference>
<dbReference type="GO" id="GO:0016301">
    <property type="term" value="F:kinase activity"/>
    <property type="evidence" value="ECO:0007669"/>
    <property type="project" value="UniProtKB-KW"/>
</dbReference>
<evidence type="ECO:0000256" key="1">
    <source>
        <dbReference type="ARBA" id="ARBA00022679"/>
    </source>
</evidence>
<name>A0AAE3E4T8_9FIRM</name>
<comment type="caution">
    <text evidence="4">The sequence shown here is derived from an EMBL/GenBank/DDBJ whole genome shotgun (WGS) entry which is preliminary data.</text>
</comment>
<keyword evidence="2 4" id="KW-0418">Kinase</keyword>
<dbReference type="EMBL" id="JAJEQN010000019">
    <property type="protein sequence ID" value="MCC2221713.1"/>
    <property type="molecule type" value="Genomic_DNA"/>
</dbReference>
<protein>
    <submittedName>
        <fullName evidence="4">Carbohydrate kinase family protein</fullName>
    </submittedName>
</protein>
<reference evidence="4 5" key="1">
    <citation type="submission" date="2021-10" db="EMBL/GenBank/DDBJ databases">
        <title>Anaerobic single-cell dispensing facilitates the cultivation of human gut bacteria.</title>
        <authorList>
            <person name="Afrizal A."/>
        </authorList>
    </citation>
    <scope>NUCLEOTIDE SEQUENCE [LARGE SCALE GENOMIC DNA]</scope>
    <source>
        <strain evidence="4 5">CLA-AA-H224</strain>
    </source>
</reference>
<dbReference type="Proteomes" id="UP001198200">
    <property type="component" value="Unassembled WGS sequence"/>
</dbReference>
<dbReference type="PROSITE" id="PS00584">
    <property type="entry name" value="PFKB_KINASES_2"/>
    <property type="match status" value="1"/>
</dbReference>
<evidence type="ECO:0000313" key="4">
    <source>
        <dbReference type="EMBL" id="MCC2221713.1"/>
    </source>
</evidence>
<dbReference type="AlphaFoldDB" id="A0AAE3E4T8"/>
<gene>
    <name evidence="4" type="ORF">LKD48_08720</name>
</gene>
<feature type="domain" description="Carbohydrate kinase PfkB" evidence="3">
    <location>
        <begin position="3"/>
        <end position="287"/>
    </location>
</feature>
<evidence type="ECO:0000256" key="2">
    <source>
        <dbReference type="ARBA" id="ARBA00022777"/>
    </source>
</evidence>
<dbReference type="InterPro" id="IPR011611">
    <property type="entry name" value="PfkB_dom"/>
</dbReference>
<dbReference type="Gene3D" id="3.40.1190.20">
    <property type="match status" value="1"/>
</dbReference>
<dbReference type="PANTHER" id="PTHR10584">
    <property type="entry name" value="SUGAR KINASE"/>
    <property type="match status" value="1"/>
</dbReference>
<sequence length="310" mass="33929">MGIVVIGAVFVDIKGFPEDVYVPEGRNAGRIEYIHGGVTRNVVEDIANVELRPTYVSIVDTSALGEDVVRKLKRHKVDTSYVKSVPGGMGTWLAVFDNKGDLAGSISQRPNLYPILYTLEENGDEIISKADSIVLEMDVDKEIIKKTFQLAQKYNKRVYGVVTNMSIAVERRDYLKHFDCFVCNQIEAGIFFAEDYEGKTPQELCEIISANVVSAQIPSIVVTMGGEGAVYADCKGNKGIYPARKVIVRDTTGAGDAFFAGVAIGMTYGKELKEAVEIGTRLAASVIITTDNVCPRFLPKELGLDIDVEQ</sequence>
<keyword evidence="5" id="KW-1185">Reference proteome</keyword>
<dbReference type="PANTHER" id="PTHR10584:SF166">
    <property type="entry name" value="RIBOKINASE"/>
    <property type="match status" value="1"/>
</dbReference>
<keyword evidence="1" id="KW-0808">Transferase</keyword>
<organism evidence="4 5">
    <name type="scientific">Anthropogastromicrobium aceti</name>
    <dbReference type="NCBI Taxonomy" id="2981768"/>
    <lineage>
        <taxon>Bacteria</taxon>
        <taxon>Bacillati</taxon>
        <taxon>Bacillota</taxon>
        <taxon>Clostridia</taxon>
        <taxon>Lachnospirales</taxon>
        <taxon>Lachnospiraceae</taxon>
        <taxon>Anthropogastromicrobium</taxon>
    </lineage>
</organism>
<dbReference type="InterPro" id="IPR002173">
    <property type="entry name" value="Carboh/pur_kinase_PfkB_CS"/>
</dbReference>
<dbReference type="SUPFAM" id="SSF53613">
    <property type="entry name" value="Ribokinase-like"/>
    <property type="match status" value="1"/>
</dbReference>
<accession>A0AAE3E4T8</accession>
<evidence type="ECO:0000313" key="5">
    <source>
        <dbReference type="Proteomes" id="UP001198200"/>
    </source>
</evidence>
<proteinExistence type="predicted"/>